<organism evidence="4 5">
    <name type="scientific">Zhihengliuella alba</name>
    <dbReference type="NCBI Taxonomy" id="547018"/>
    <lineage>
        <taxon>Bacteria</taxon>
        <taxon>Bacillati</taxon>
        <taxon>Actinomycetota</taxon>
        <taxon>Actinomycetes</taxon>
        <taxon>Micrococcales</taxon>
        <taxon>Micrococcaceae</taxon>
        <taxon>Zhihengliuella</taxon>
    </lineage>
</organism>
<dbReference type="Gene3D" id="3.40.30.10">
    <property type="entry name" value="Glutaredoxin"/>
    <property type="match status" value="1"/>
</dbReference>
<keyword evidence="5" id="KW-1185">Reference proteome</keyword>
<evidence type="ECO:0000313" key="5">
    <source>
        <dbReference type="Proteomes" id="UP001501536"/>
    </source>
</evidence>
<feature type="region of interest" description="Disordered" evidence="1">
    <location>
        <begin position="107"/>
        <end position="130"/>
    </location>
</feature>
<dbReference type="SUPFAM" id="SSF52833">
    <property type="entry name" value="Thioredoxin-like"/>
    <property type="match status" value="1"/>
</dbReference>
<dbReference type="InterPro" id="IPR012336">
    <property type="entry name" value="Thioredoxin-like_fold"/>
</dbReference>
<protein>
    <recommendedName>
        <fullName evidence="3">Thioredoxin-like fold domain-containing protein</fullName>
    </recommendedName>
</protein>
<dbReference type="Pfam" id="PF13462">
    <property type="entry name" value="Thioredoxin_4"/>
    <property type="match status" value="1"/>
</dbReference>
<sequence>MAESPKRPSKAERSSSAREAARRLHGEEQAKAKRKSLLVKLGVVGAMVVIVALVIMIVVQNRNAEIPESGPIPQGGNEHGGIVLVSDGEGGVTVDPELTGERTISLDDIGEPLPQGAAPEPRGVAGEEPAESGPAEMVVYVDVNCPHCAQFEGQYGDQLEEWVASGDIVLEYRNVAFLDGNSSTNYSSRGANALACVADQAPTAYMDFASALMAQQEEELDNAGLAALAAENGAEGLEDCIDSGTYRPFAQATHEAAVADAIPGTPSVWLDGEEWDMQGQPDFAAWVGERLG</sequence>
<accession>A0ABP7D5N4</accession>
<feature type="region of interest" description="Disordered" evidence="1">
    <location>
        <begin position="1"/>
        <end position="29"/>
    </location>
</feature>
<feature type="transmembrane region" description="Helical" evidence="2">
    <location>
        <begin position="37"/>
        <end position="59"/>
    </location>
</feature>
<dbReference type="EMBL" id="BAABCJ010000001">
    <property type="protein sequence ID" value="GAA3699958.1"/>
    <property type="molecule type" value="Genomic_DNA"/>
</dbReference>
<evidence type="ECO:0000256" key="1">
    <source>
        <dbReference type="SAM" id="MobiDB-lite"/>
    </source>
</evidence>
<dbReference type="Proteomes" id="UP001501536">
    <property type="component" value="Unassembled WGS sequence"/>
</dbReference>
<evidence type="ECO:0000256" key="2">
    <source>
        <dbReference type="SAM" id="Phobius"/>
    </source>
</evidence>
<name>A0ABP7D5N4_9MICC</name>
<gene>
    <name evidence="4" type="ORF">GCM10022377_11330</name>
</gene>
<feature type="domain" description="Thioredoxin-like fold" evidence="3">
    <location>
        <begin position="132"/>
        <end position="282"/>
    </location>
</feature>
<evidence type="ECO:0000313" key="4">
    <source>
        <dbReference type="EMBL" id="GAA3699958.1"/>
    </source>
</evidence>
<evidence type="ECO:0000259" key="3">
    <source>
        <dbReference type="Pfam" id="PF13462"/>
    </source>
</evidence>
<dbReference type="RefSeq" id="WP_344881161.1">
    <property type="nucleotide sequence ID" value="NZ_BAABCJ010000001.1"/>
</dbReference>
<comment type="caution">
    <text evidence="4">The sequence shown here is derived from an EMBL/GenBank/DDBJ whole genome shotgun (WGS) entry which is preliminary data.</text>
</comment>
<keyword evidence="2" id="KW-0812">Transmembrane</keyword>
<keyword evidence="2" id="KW-1133">Transmembrane helix</keyword>
<dbReference type="InterPro" id="IPR036249">
    <property type="entry name" value="Thioredoxin-like_sf"/>
</dbReference>
<reference evidence="5" key="1">
    <citation type="journal article" date="2019" name="Int. J. Syst. Evol. Microbiol.">
        <title>The Global Catalogue of Microorganisms (GCM) 10K type strain sequencing project: providing services to taxonomists for standard genome sequencing and annotation.</title>
        <authorList>
            <consortium name="The Broad Institute Genomics Platform"/>
            <consortium name="The Broad Institute Genome Sequencing Center for Infectious Disease"/>
            <person name="Wu L."/>
            <person name="Ma J."/>
        </authorList>
    </citation>
    <scope>NUCLEOTIDE SEQUENCE [LARGE SCALE GENOMIC DNA]</scope>
    <source>
        <strain evidence="5">JCM 16961</strain>
    </source>
</reference>
<proteinExistence type="predicted"/>
<dbReference type="CDD" id="cd02972">
    <property type="entry name" value="DsbA_family"/>
    <property type="match status" value="1"/>
</dbReference>
<keyword evidence="2" id="KW-0472">Membrane</keyword>